<evidence type="ECO:0000259" key="2">
    <source>
        <dbReference type="SMART" id="SM00867"/>
    </source>
</evidence>
<dbReference type="SMART" id="SM00867">
    <property type="entry name" value="YceI"/>
    <property type="match status" value="1"/>
</dbReference>
<dbReference type="PANTHER" id="PTHR34406">
    <property type="entry name" value="PROTEIN YCEI"/>
    <property type="match status" value="1"/>
</dbReference>
<comment type="caution">
    <text evidence="3">The sequence shown here is derived from an EMBL/GenBank/DDBJ whole genome shotgun (WGS) entry which is preliminary data.</text>
</comment>
<reference evidence="3" key="1">
    <citation type="submission" date="2020-09" db="EMBL/GenBank/DDBJ databases">
        <authorList>
            <person name="Kim M.K."/>
        </authorList>
    </citation>
    <scope>NUCLEOTIDE SEQUENCE</scope>
    <source>
        <strain evidence="3">BT704</strain>
    </source>
</reference>
<dbReference type="AlphaFoldDB" id="A0A927B723"/>
<accession>A0A927B723</accession>
<proteinExistence type="predicted"/>
<dbReference type="PANTHER" id="PTHR34406:SF1">
    <property type="entry name" value="PROTEIN YCEI"/>
    <property type="match status" value="1"/>
</dbReference>
<protein>
    <submittedName>
        <fullName evidence="3">YceI family protein</fullName>
    </submittedName>
</protein>
<dbReference type="Pfam" id="PF04264">
    <property type="entry name" value="YceI"/>
    <property type="match status" value="1"/>
</dbReference>
<name>A0A927B723_9BACT</name>
<gene>
    <name evidence="3" type="ORF">IC230_25910</name>
</gene>
<feature type="signal peptide" evidence="1">
    <location>
        <begin position="1"/>
        <end position="18"/>
    </location>
</feature>
<sequence>MKKLPLFFALAFSAFVWSCTDHNVPSSASYQLDDTKSVAVWKGSQRTGYFNEGAITVKSESMMVTDGKVTGGSFTIPLSSIVNFNLPTDELKQTLVHHLQSADFFNMALHPNLTYTITSVTPYSGTDGIAGANYRVNGNLTMLGISNPVSFPAKIDLANNQIAVDANVKVDRTKWGIVYAADPALSDANYINPDIDIQLKLVGGKQ</sequence>
<evidence type="ECO:0000256" key="1">
    <source>
        <dbReference type="SAM" id="SignalP"/>
    </source>
</evidence>
<dbReference type="SUPFAM" id="SSF101874">
    <property type="entry name" value="YceI-like"/>
    <property type="match status" value="1"/>
</dbReference>
<dbReference type="InterPro" id="IPR036761">
    <property type="entry name" value="TTHA0802/YceI-like_sf"/>
</dbReference>
<organism evidence="3 4">
    <name type="scientific">Spirosoma validum</name>
    <dbReference type="NCBI Taxonomy" id="2771355"/>
    <lineage>
        <taxon>Bacteria</taxon>
        <taxon>Pseudomonadati</taxon>
        <taxon>Bacteroidota</taxon>
        <taxon>Cytophagia</taxon>
        <taxon>Cytophagales</taxon>
        <taxon>Cytophagaceae</taxon>
        <taxon>Spirosoma</taxon>
    </lineage>
</organism>
<dbReference type="RefSeq" id="WP_191041984.1">
    <property type="nucleotide sequence ID" value="NZ_JACXAA010000012.1"/>
</dbReference>
<evidence type="ECO:0000313" key="3">
    <source>
        <dbReference type="EMBL" id="MBD2756357.1"/>
    </source>
</evidence>
<dbReference type="EMBL" id="JACXAA010000012">
    <property type="protein sequence ID" value="MBD2756357.1"/>
    <property type="molecule type" value="Genomic_DNA"/>
</dbReference>
<evidence type="ECO:0000313" key="4">
    <source>
        <dbReference type="Proteomes" id="UP000653797"/>
    </source>
</evidence>
<dbReference type="Proteomes" id="UP000653797">
    <property type="component" value="Unassembled WGS sequence"/>
</dbReference>
<feature type="chain" id="PRO_5036744077" evidence="1">
    <location>
        <begin position="19"/>
        <end position="206"/>
    </location>
</feature>
<dbReference type="InterPro" id="IPR007372">
    <property type="entry name" value="Lipid/polyisoprenoid-bd_YceI"/>
</dbReference>
<keyword evidence="4" id="KW-1185">Reference proteome</keyword>
<keyword evidence="1" id="KW-0732">Signal</keyword>
<dbReference type="Gene3D" id="2.40.128.110">
    <property type="entry name" value="Lipid/polyisoprenoid-binding, YceI-like"/>
    <property type="match status" value="1"/>
</dbReference>
<feature type="domain" description="Lipid/polyisoprenoid-binding YceI-like" evidence="2">
    <location>
        <begin position="29"/>
        <end position="204"/>
    </location>
</feature>